<protein>
    <submittedName>
        <fullName evidence="2">ATP synthase F0, subunit I</fullName>
        <ecNumber evidence="2">3.6.3.14</ecNumber>
    </submittedName>
</protein>
<evidence type="ECO:0000256" key="1">
    <source>
        <dbReference type="SAM" id="Phobius"/>
    </source>
</evidence>
<dbReference type="Proteomes" id="UP000199032">
    <property type="component" value="Unassembled WGS sequence"/>
</dbReference>
<sequence length="81" mass="8819">MGFRMAPPQDPLYAGLGQAIRIATDLLAALIVGGALGWVCDTYVLDSTPWGMIIGLLMGIVAGMRNAYRSVQRWPKTERPE</sequence>
<dbReference type="EC" id="3.6.3.14" evidence="2"/>
<keyword evidence="3" id="KW-1185">Reference proteome</keyword>
<feature type="transmembrane region" description="Helical" evidence="1">
    <location>
        <begin position="12"/>
        <end position="38"/>
    </location>
</feature>
<dbReference type="OrthoDB" id="9807667at2"/>
<feature type="transmembrane region" description="Helical" evidence="1">
    <location>
        <begin position="50"/>
        <end position="68"/>
    </location>
</feature>
<dbReference type="InterPro" id="IPR032820">
    <property type="entry name" value="ATPase_put"/>
</dbReference>
<dbReference type="Pfam" id="PF09527">
    <property type="entry name" value="ATPase_gene1"/>
    <property type="match status" value="1"/>
</dbReference>
<keyword evidence="1" id="KW-0812">Transmembrane</keyword>
<dbReference type="EMBL" id="CZQA01000001">
    <property type="protein sequence ID" value="CUS32340.1"/>
    <property type="molecule type" value="Genomic_DNA"/>
</dbReference>
<keyword evidence="1" id="KW-0472">Membrane</keyword>
<dbReference type="AlphaFoldDB" id="A0A0S4L978"/>
<evidence type="ECO:0000313" key="3">
    <source>
        <dbReference type="Proteomes" id="UP000199032"/>
    </source>
</evidence>
<dbReference type="GO" id="GO:0016787">
    <property type="term" value="F:hydrolase activity"/>
    <property type="evidence" value="ECO:0007669"/>
    <property type="project" value="UniProtKB-KW"/>
</dbReference>
<reference evidence="2 3" key="1">
    <citation type="submission" date="2015-10" db="EMBL/GenBank/DDBJ databases">
        <authorList>
            <person name="Gilbert D.G."/>
        </authorList>
    </citation>
    <scope>NUCLEOTIDE SEQUENCE [LARGE SCALE GENOMIC DNA]</scope>
    <source>
        <strain evidence="2">COMA1</strain>
    </source>
</reference>
<gene>
    <name evidence="2" type="ORF">COMA1_10581</name>
</gene>
<dbReference type="STRING" id="1742972.COMA1_10581"/>
<accession>A0A0S4L978</accession>
<keyword evidence="2" id="KW-0378">Hydrolase</keyword>
<organism evidence="2 3">
    <name type="scientific">Candidatus Nitrospira nitrosa</name>
    <dbReference type="NCBI Taxonomy" id="1742972"/>
    <lineage>
        <taxon>Bacteria</taxon>
        <taxon>Pseudomonadati</taxon>
        <taxon>Nitrospirota</taxon>
        <taxon>Nitrospiria</taxon>
        <taxon>Nitrospirales</taxon>
        <taxon>Nitrospiraceae</taxon>
        <taxon>Nitrospira</taxon>
    </lineage>
</organism>
<proteinExistence type="predicted"/>
<keyword evidence="1" id="KW-1133">Transmembrane helix</keyword>
<name>A0A0S4L978_9BACT</name>
<evidence type="ECO:0000313" key="2">
    <source>
        <dbReference type="EMBL" id="CUS32340.1"/>
    </source>
</evidence>